<evidence type="ECO:0000313" key="2">
    <source>
        <dbReference type="Proteomes" id="UP001352852"/>
    </source>
</evidence>
<proteinExistence type="predicted"/>
<dbReference type="Proteomes" id="UP001352852">
    <property type="component" value="Unassembled WGS sequence"/>
</dbReference>
<protein>
    <submittedName>
        <fullName evidence="1">Uncharacterized protein</fullName>
    </submittedName>
</protein>
<reference evidence="1 2" key="1">
    <citation type="submission" date="2021-06" db="EMBL/GenBank/DDBJ databases">
        <authorList>
            <person name="Palmer J.M."/>
        </authorList>
    </citation>
    <scope>NUCLEOTIDE SEQUENCE [LARGE SCALE GENOMIC DNA]</scope>
    <source>
        <strain evidence="1 2">CL_MEX2019</strain>
        <tissue evidence="1">Muscle</tissue>
    </source>
</reference>
<evidence type="ECO:0000313" key="1">
    <source>
        <dbReference type="EMBL" id="MED6266529.1"/>
    </source>
</evidence>
<organism evidence="1 2">
    <name type="scientific">Characodon lateralis</name>
    <dbReference type="NCBI Taxonomy" id="208331"/>
    <lineage>
        <taxon>Eukaryota</taxon>
        <taxon>Metazoa</taxon>
        <taxon>Chordata</taxon>
        <taxon>Craniata</taxon>
        <taxon>Vertebrata</taxon>
        <taxon>Euteleostomi</taxon>
        <taxon>Actinopterygii</taxon>
        <taxon>Neopterygii</taxon>
        <taxon>Teleostei</taxon>
        <taxon>Neoteleostei</taxon>
        <taxon>Acanthomorphata</taxon>
        <taxon>Ovalentaria</taxon>
        <taxon>Atherinomorphae</taxon>
        <taxon>Cyprinodontiformes</taxon>
        <taxon>Goodeidae</taxon>
        <taxon>Characodon</taxon>
    </lineage>
</organism>
<comment type="caution">
    <text evidence="1">The sequence shown here is derived from an EMBL/GenBank/DDBJ whole genome shotgun (WGS) entry which is preliminary data.</text>
</comment>
<name>A0ABU7CY56_9TELE</name>
<keyword evidence="2" id="KW-1185">Reference proteome</keyword>
<sequence>MATMTERKRKLVNTEEVQSLFLINMLINCLNSSQSGQQNIQSIPSELAVMCIRFKATEVHPSLRSRSGDMAPTCSAPSAQICSVCLDFDSEGGGRAQLHCLHFLQ</sequence>
<accession>A0ABU7CY56</accession>
<dbReference type="EMBL" id="JAHUTJ010008323">
    <property type="protein sequence ID" value="MED6266529.1"/>
    <property type="molecule type" value="Genomic_DNA"/>
</dbReference>
<gene>
    <name evidence="1" type="ORF">CHARACLAT_002987</name>
</gene>